<dbReference type="Pfam" id="PF03612">
    <property type="entry name" value="EIIBC-GUT_N"/>
    <property type="match status" value="1"/>
</dbReference>
<keyword evidence="4" id="KW-1185">Reference proteome</keyword>
<dbReference type="OrthoDB" id="4774329at2"/>
<dbReference type="GO" id="GO:0008982">
    <property type="term" value="F:protein-N(PI)-phosphohistidine-sugar phosphotransferase activity"/>
    <property type="evidence" value="ECO:0007669"/>
    <property type="project" value="InterPro"/>
</dbReference>
<evidence type="ECO:0000313" key="4">
    <source>
        <dbReference type="Proteomes" id="UP000199263"/>
    </source>
</evidence>
<organism evidence="3 4">
    <name type="scientific">Clostridium uliginosum</name>
    <dbReference type="NCBI Taxonomy" id="119641"/>
    <lineage>
        <taxon>Bacteria</taxon>
        <taxon>Bacillati</taxon>
        <taxon>Bacillota</taxon>
        <taxon>Clostridia</taxon>
        <taxon>Eubacteriales</taxon>
        <taxon>Clostridiaceae</taxon>
        <taxon>Clostridium</taxon>
    </lineage>
</organism>
<dbReference type="STRING" id="119641.SAMN05421842_103200"/>
<dbReference type="Proteomes" id="UP000199263">
    <property type="component" value="Unassembled WGS sequence"/>
</dbReference>
<evidence type="ECO:0000256" key="1">
    <source>
        <dbReference type="PROSITE-ProRule" id="PRU00425"/>
    </source>
</evidence>
<feature type="modified residue" description="Phosphocysteine; by EIIA" evidence="1">
    <location>
        <position position="73"/>
    </location>
</feature>
<dbReference type="GO" id="GO:0009401">
    <property type="term" value="P:phosphoenolpyruvate-dependent sugar phosphotransferase system"/>
    <property type="evidence" value="ECO:0007669"/>
    <property type="project" value="InterPro"/>
</dbReference>
<feature type="domain" description="PTS EIIB type-5" evidence="2">
    <location>
        <begin position="2"/>
        <end position="124"/>
    </location>
</feature>
<dbReference type="InterPro" id="IPR011618">
    <property type="entry name" value="PTS_EIIBC_GUT_N"/>
</dbReference>
<accession>A0A1I1J5E9</accession>
<name>A0A1I1J5E9_9CLOT</name>
<dbReference type="PANTHER" id="PTHR39427">
    <property type="match status" value="1"/>
</dbReference>
<evidence type="ECO:0000259" key="2">
    <source>
        <dbReference type="PROSITE" id="PS51102"/>
    </source>
</evidence>
<dbReference type="InterPro" id="IPR004702">
    <property type="entry name" value="PTS_sorb_EIIBC"/>
</dbReference>
<dbReference type="PROSITE" id="PS51102">
    <property type="entry name" value="PTS_EIIB_TYPE_5"/>
    <property type="match status" value="1"/>
</dbReference>
<protein>
    <submittedName>
        <fullName evidence="3">PTS system, glucitol/sorbitol-specific IIB component</fullName>
    </submittedName>
</protein>
<sequence length="124" mass="13366">MGYNKVKINKGSGGWGGPLLIEPTEKKNKVVYITGGAQPETAVRIAELTGCELIDGFTHGVRDDEIACVIINCGGTLRCGIYPQKKIPTVNIMKTGRSGPLAMFIKEDIYVSAVKPKDVVEITE</sequence>
<proteinExistence type="predicted"/>
<reference evidence="3 4" key="1">
    <citation type="submission" date="2016-10" db="EMBL/GenBank/DDBJ databases">
        <authorList>
            <person name="de Groot N.N."/>
        </authorList>
    </citation>
    <scope>NUCLEOTIDE SEQUENCE [LARGE SCALE GENOMIC DNA]</scope>
    <source>
        <strain evidence="3 4">DSM 12992</strain>
    </source>
</reference>
<dbReference type="AlphaFoldDB" id="A0A1I1J5E9"/>
<evidence type="ECO:0000313" key="3">
    <source>
        <dbReference type="EMBL" id="SFC43797.1"/>
    </source>
</evidence>
<dbReference type="PANTHER" id="PTHR39427:SF1">
    <property type="entry name" value="PTS SYSTEM GLUCITOL_SORBITOL-SPECIFIC EIIB COMPONENT"/>
    <property type="match status" value="1"/>
</dbReference>
<dbReference type="GO" id="GO:0005886">
    <property type="term" value="C:plasma membrane"/>
    <property type="evidence" value="ECO:0007669"/>
    <property type="project" value="TreeGrafter"/>
</dbReference>
<dbReference type="EMBL" id="FOMG01000003">
    <property type="protein sequence ID" value="SFC43797.1"/>
    <property type="molecule type" value="Genomic_DNA"/>
</dbReference>
<gene>
    <name evidence="3" type="ORF">SAMN05421842_103200</name>
</gene>